<organism evidence="2 3">
    <name type="scientific">Dunaliella salina</name>
    <name type="common">Green alga</name>
    <name type="synonym">Protococcus salinus</name>
    <dbReference type="NCBI Taxonomy" id="3046"/>
    <lineage>
        <taxon>Eukaryota</taxon>
        <taxon>Viridiplantae</taxon>
        <taxon>Chlorophyta</taxon>
        <taxon>core chlorophytes</taxon>
        <taxon>Chlorophyceae</taxon>
        <taxon>CS clade</taxon>
        <taxon>Chlamydomonadales</taxon>
        <taxon>Dunaliellaceae</taxon>
        <taxon>Dunaliella</taxon>
    </lineage>
</organism>
<feature type="chain" id="PRO_5047087522" description="Secreted protein" evidence="1">
    <location>
        <begin position="22"/>
        <end position="92"/>
    </location>
</feature>
<evidence type="ECO:0008006" key="4">
    <source>
        <dbReference type="Google" id="ProtNLM"/>
    </source>
</evidence>
<gene>
    <name evidence="2" type="ORF">DUNSADRAFT_8861</name>
</gene>
<keyword evidence="3" id="KW-1185">Reference proteome</keyword>
<evidence type="ECO:0000256" key="1">
    <source>
        <dbReference type="SAM" id="SignalP"/>
    </source>
</evidence>
<evidence type="ECO:0000313" key="3">
    <source>
        <dbReference type="Proteomes" id="UP000815325"/>
    </source>
</evidence>
<reference evidence="2" key="1">
    <citation type="submission" date="2017-08" db="EMBL/GenBank/DDBJ databases">
        <authorList>
            <person name="Polle J.E."/>
            <person name="Barry K."/>
            <person name="Cushman J."/>
            <person name="Schmutz J."/>
            <person name="Tran D."/>
            <person name="Hathwaick L.T."/>
            <person name="Yim W.C."/>
            <person name="Jenkins J."/>
            <person name="Mckie-Krisberg Z.M."/>
            <person name="Prochnik S."/>
            <person name="Lindquist E."/>
            <person name="Dockter R.B."/>
            <person name="Adam C."/>
            <person name="Molina H."/>
            <person name="Bunkerborg J."/>
            <person name="Jin E."/>
            <person name="Buchheim M."/>
            <person name="Magnuson J."/>
        </authorList>
    </citation>
    <scope>NUCLEOTIDE SEQUENCE</scope>
    <source>
        <strain evidence="2">CCAP 19/18</strain>
    </source>
</reference>
<feature type="signal peptide" evidence="1">
    <location>
        <begin position="1"/>
        <end position="21"/>
    </location>
</feature>
<protein>
    <recommendedName>
        <fullName evidence="4">Secreted protein</fullName>
    </recommendedName>
</protein>
<comment type="caution">
    <text evidence="2">The sequence shown here is derived from an EMBL/GenBank/DDBJ whole genome shotgun (WGS) entry which is preliminary data.</text>
</comment>
<name>A0ABQ7H5N9_DUNSA</name>
<accession>A0ABQ7H5N9</accession>
<keyword evidence="1" id="KW-0732">Signal</keyword>
<evidence type="ECO:0000313" key="2">
    <source>
        <dbReference type="EMBL" id="KAF5842174.1"/>
    </source>
</evidence>
<dbReference type="Proteomes" id="UP000815325">
    <property type="component" value="Unassembled WGS sequence"/>
</dbReference>
<sequence length="92" mass="9975">MRKSGSVLQAITLHTIYLVLATGSALRKWADNKAVSCILPFCDSAHFIVPTTRAVETTMGFLRNGLCRSVHHGTLPSGLSCYGLIEKDSLLI</sequence>
<dbReference type="EMBL" id="MU069467">
    <property type="protein sequence ID" value="KAF5842174.1"/>
    <property type="molecule type" value="Genomic_DNA"/>
</dbReference>
<proteinExistence type="predicted"/>